<name>A0A1M5P291_9GAMM</name>
<dbReference type="STRING" id="490188.SAMN04488068_1969"/>
<dbReference type="OrthoDB" id="5384113at2"/>
<feature type="chain" id="PRO_5013245949" description="Beta-lactamase" evidence="1">
    <location>
        <begin position="29"/>
        <end position="319"/>
    </location>
</feature>
<dbReference type="Proteomes" id="UP000199758">
    <property type="component" value="Unassembled WGS sequence"/>
</dbReference>
<dbReference type="RefSeq" id="WP_072896986.1">
    <property type="nucleotide sequence ID" value="NZ_FQWZ01000004.1"/>
</dbReference>
<dbReference type="SUPFAM" id="SSF56601">
    <property type="entry name" value="beta-lactamase/transpeptidase-like"/>
    <property type="match status" value="1"/>
</dbReference>
<keyword evidence="1" id="KW-0732">Signal</keyword>
<evidence type="ECO:0000313" key="3">
    <source>
        <dbReference type="Proteomes" id="UP000199758"/>
    </source>
</evidence>
<gene>
    <name evidence="2" type="ORF">SAMN04488068_1969</name>
</gene>
<proteinExistence type="predicted"/>
<evidence type="ECO:0000256" key="1">
    <source>
        <dbReference type="SAM" id="SignalP"/>
    </source>
</evidence>
<protein>
    <recommendedName>
        <fullName evidence="4">Beta-lactamase</fullName>
    </recommendedName>
</protein>
<organism evidence="2 3">
    <name type="scientific">Hydrocarboniphaga daqingensis</name>
    <dbReference type="NCBI Taxonomy" id="490188"/>
    <lineage>
        <taxon>Bacteria</taxon>
        <taxon>Pseudomonadati</taxon>
        <taxon>Pseudomonadota</taxon>
        <taxon>Gammaproteobacteria</taxon>
        <taxon>Nevskiales</taxon>
        <taxon>Nevskiaceae</taxon>
        <taxon>Hydrocarboniphaga</taxon>
    </lineage>
</organism>
<evidence type="ECO:0008006" key="4">
    <source>
        <dbReference type="Google" id="ProtNLM"/>
    </source>
</evidence>
<keyword evidence="3" id="KW-1185">Reference proteome</keyword>
<evidence type="ECO:0000313" key="2">
    <source>
        <dbReference type="EMBL" id="SHG95519.1"/>
    </source>
</evidence>
<reference evidence="2 3" key="1">
    <citation type="submission" date="2016-11" db="EMBL/GenBank/DDBJ databases">
        <authorList>
            <person name="Jaros S."/>
            <person name="Januszkiewicz K."/>
            <person name="Wedrychowicz H."/>
        </authorList>
    </citation>
    <scope>NUCLEOTIDE SEQUENCE [LARGE SCALE GENOMIC DNA]</scope>
    <source>
        <strain evidence="2 3">CGMCC 1.7049</strain>
    </source>
</reference>
<accession>A0A1M5P291</accession>
<dbReference type="AlphaFoldDB" id="A0A1M5P291"/>
<dbReference type="InterPro" id="IPR012338">
    <property type="entry name" value="Beta-lactam/transpept-like"/>
</dbReference>
<dbReference type="Gene3D" id="3.40.710.10">
    <property type="entry name" value="DD-peptidase/beta-lactamase superfamily"/>
    <property type="match status" value="1"/>
</dbReference>
<feature type="signal peptide" evidence="1">
    <location>
        <begin position="1"/>
        <end position="28"/>
    </location>
</feature>
<dbReference type="EMBL" id="FQWZ01000004">
    <property type="protein sequence ID" value="SHG95519.1"/>
    <property type="molecule type" value="Genomic_DNA"/>
</dbReference>
<sequence length="319" mass="34810">MKHQHRHWARRATALLWLAAIGSMGAQAAGDTSARQQAAAAVATGSAECKALGDFYWEVGDAGGVQGSGQIGEEYTADKTIRIASASKFVWGAYVLEKIGRNAKPTPEQVSYLEMRSGYTSFNPLFCALSRSVDACMEARSNAERSNNVIGKFSYGGGHDQRLAGLLGLGRLDADGFTDEVRRALGKDLRFAYRSPQPAGGMESSPSEYGKFLRKVISGELRLKQFLGYEPVCASRGCPDVVETPVRDAWHYSLNHWVEDDPKTGDGAFSSPGLMGFYPWISADKTTYGIVARQKFSKTSYWDSVECGRKIRKAWMSGG</sequence>